<keyword evidence="2" id="KW-0449">Lipoprotein</keyword>
<evidence type="ECO:0000313" key="2">
    <source>
        <dbReference type="EMBL" id="MFD1397844.1"/>
    </source>
</evidence>
<accession>A0ABW4BBF4</accession>
<keyword evidence="1" id="KW-0732">Signal</keyword>
<dbReference type="Proteomes" id="UP001597199">
    <property type="component" value="Unassembled WGS sequence"/>
</dbReference>
<keyword evidence="3" id="KW-1185">Reference proteome</keyword>
<comment type="caution">
    <text evidence="2">The sequence shown here is derived from an EMBL/GenBank/DDBJ whole genome shotgun (WGS) entry which is preliminary data.</text>
</comment>
<sequence length="346" mass="38054">MKKMKLWLAAVPLALGLVGCGQNSAGTGNKASASSSSAAKSSSIVKVKESKPKYAKDFKAVTIPKKMQGKWYGYAANASNLTIMDFAQNAVTLTGTDNDGKTKLTYDPEVRTKEDQEALSASNGGSVGGPTLTAGDKYRQANWVAAKQITMNGQTGLNLWNSWYIADAGTFYTLAQRKIGKKLHTVLLDPMNHAIFYRDKSRFLDDEGNDASGVAQVIPTDDDFFVLAFLKQSGFSLRYAYESIVEEPSWNFVLVDHGSKIYSPGSKPTDQIYVMPFFLKGVTADAVTYQIDNSKNPDKKYRHSEPFTETMSSLEKKMFTGNSNEDDMIMLQAIRVKMEENGAKVK</sequence>
<dbReference type="PROSITE" id="PS51257">
    <property type="entry name" value="PROKAR_LIPOPROTEIN"/>
    <property type="match status" value="1"/>
</dbReference>
<feature type="signal peptide" evidence="1">
    <location>
        <begin position="1"/>
        <end position="25"/>
    </location>
</feature>
<evidence type="ECO:0000313" key="3">
    <source>
        <dbReference type="Proteomes" id="UP001597199"/>
    </source>
</evidence>
<dbReference type="EMBL" id="JBHTOA010000007">
    <property type="protein sequence ID" value="MFD1397844.1"/>
    <property type="molecule type" value="Genomic_DNA"/>
</dbReference>
<dbReference type="RefSeq" id="WP_204119826.1">
    <property type="nucleotide sequence ID" value="NZ_BOLV01000030.1"/>
</dbReference>
<organism evidence="2 3">
    <name type="scientific">Lacticaseibacillus suilingensis</name>
    <dbReference type="NCBI Taxonomy" id="2799577"/>
    <lineage>
        <taxon>Bacteria</taxon>
        <taxon>Bacillati</taxon>
        <taxon>Bacillota</taxon>
        <taxon>Bacilli</taxon>
        <taxon>Lactobacillales</taxon>
        <taxon>Lactobacillaceae</taxon>
        <taxon>Lacticaseibacillus</taxon>
    </lineage>
</organism>
<proteinExistence type="predicted"/>
<evidence type="ECO:0000256" key="1">
    <source>
        <dbReference type="SAM" id="SignalP"/>
    </source>
</evidence>
<name>A0ABW4BBF4_9LACO</name>
<reference evidence="3" key="1">
    <citation type="journal article" date="2019" name="Int. J. Syst. Evol. Microbiol.">
        <title>The Global Catalogue of Microorganisms (GCM) 10K type strain sequencing project: providing services to taxonomists for standard genome sequencing and annotation.</title>
        <authorList>
            <consortium name="The Broad Institute Genomics Platform"/>
            <consortium name="The Broad Institute Genome Sequencing Center for Infectious Disease"/>
            <person name="Wu L."/>
            <person name="Ma J."/>
        </authorList>
    </citation>
    <scope>NUCLEOTIDE SEQUENCE [LARGE SCALE GENOMIC DNA]</scope>
    <source>
        <strain evidence="3">CCM 9110</strain>
    </source>
</reference>
<protein>
    <submittedName>
        <fullName evidence="2">Lipoprotein</fullName>
    </submittedName>
</protein>
<gene>
    <name evidence="2" type="ORF">ACFQ41_00810</name>
</gene>
<feature type="chain" id="PRO_5047462572" evidence="1">
    <location>
        <begin position="26"/>
        <end position="346"/>
    </location>
</feature>